<dbReference type="Proteomes" id="UP000243498">
    <property type="component" value="Unassembled WGS sequence"/>
</dbReference>
<evidence type="ECO:0000256" key="5">
    <source>
        <dbReference type="ARBA" id="ARBA00022723"/>
    </source>
</evidence>
<evidence type="ECO:0000256" key="7">
    <source>
        <dbReference type="ARBA" id="ARBA00023033"/>
    </source>
</evidence>
<dbReference type="PRINTS" id="PR00465">
    <property type="entry name" value="EP450IV"/>
</dbReference>
<evidence type="ECO:0000256" key="4">
    <source>
        <dbReference type="ARBA" id="ARBA00022516"/>
    </source>
</evidence>
<evidence type="ECO:0000256" key="6">
    <source>
        <dbReference type="ARBA" id="ARBA00023004"/>
    </source>
</evidence>
<name>A0A167JN37_METRR</name>
<sequence length="582" mass="65739">MASSSLAAPTVGPHIVNASGNTYALLDLVQEYPAVAGLATASILILSIIVLFGGSASNHQHGSPSPPSMPAYWFPFFAHAFQFCFNKDGFLATLKKRYPEGIFSLTMLGQRHHVIHEPAIMVNIWNRPRSSSAEKWTAARALTQSFGLRKQDQLTYSKLAHETPDLFKHMLSEPGLGELVNGIVGHVKAHIAEFVTFNSSTADQTDWERSANVELVRNTKGDVFVEADFMLLMRNFVAKTANPALFGTDFVENFPDFWDLLWTFDDGFLSLSTGVPAWVPWPKMQRATTARRRMIARACEFEEAMDNYLDGKDPGIKWQDMDNVSRYVKERINLFRERGLSVKARASCDVALAWTMNANANQLVSWLLFELYRDPVLLETVREEIAPFVRVVQPDNEFGPAVWVAPEIEKLDMDGLVSGCPQLRAAYIETMRVYTGVWLVRWLGEDVVVEPKGKNTDSYFLEKGHMAHMAHELHQFDPNYFPNPKEWHHDRFLKEETSTGGDKRQFAEMGTLRPFGAGPSMCKGRAIALREILLYAAMILSFYDIVPPGGGPWEEPELSKRAVTRHPSKPIKVWIKRRHFTS</sequence>
<organism evidence="9 10">
    <name type="scientific">Metarhizium rileyi (strain RCEF 4871)</name>
    <name type="common">Nomuraea rileyi</name>
    <dbReference type="NCBI Taxonomy" id="1649241"/>
    <lineage>
        <taxon>Eukaryota</taxon>
        <taxon>Fungi</taxon>
        <taxon>Dikarya</taxon>
        <taxon>Ascomycota</taxon>
        <taxon>Pezizomycotina</taxon>
        <taxon>Sordariomycetes</taxon>
        <taxon>Hypocreomycetidae</taxon>
        <taxon>Hypocreales</taxon>
        <taxon>Clavicipitaceae</taxon>
        <taxon>Metarhizium</taxon>
    </lineage>
</organism>
<dbReference type="STRING" id="1081105.A0A167JN37"/>
<accession>A0A167JN37</accession>
<keyword evidence="4" id="KW-0444">Lipid biosynthesis</keyword>
<dbReference type="GO" id="GO:0020037">
    <property type="term" value="F:heme binding"/>
    <property type="evidence" value="ECO:0007669"/>
    <property type="project" value="InterPro"/>
</dbReference>
<dbReference type="CDD" id="cd11040">
    <property type="entry name" value="CYP7_CYP8-like"/>
    <property type="match status" value="1"/>
</dbReference>
<keyword evidence="7" id="KW-0560">Oxidoreductase</keyword>
<evidence type="ECO:0000313" key="10">
    <source>
        <dbReference type="Proteomes" id="UP000243498"/>
    </source>
</evidence>
<keyword evidence="5 8" id="KW-0479">Metal-binding</keyword>
<dbReference type="Pfam" id="PF00067">
    <property type="entry name" value="p450"/>
    <property type="match status" value="1"/>
</dbReference>
<comment type="subcellular location">
    <subcellularLocation>
        <location evidence="2">Endoplasmic reticulum membrane</location>
        <topology evidence="2">Single-pass membrane protein</topology>
    </subcellularLocation>
</comment>
<dbReference type="Gene3D" id="1.10.630.10">
    <property type="entry name" value="Cytochrome P450"/>
    <property type="match status" value="1"/>
</dbReference>
<reference evidence="9 10" key="1">
    <citation type="journal article" date="2016" name="Genome Biol. Evol.">
        <title>Divergent and convergent evolution of fungal pathogenicity.</title>
        <authorList>
            <person name="Shang Y."/>
            <person name="Xiao G."/>
            <person name="Zheng P."/>
            <person name="Cen K."/>
            <person name="Zhan S."/>
            <person name="Wang C."/>
        </authorList>
    </citation>
    <scope>NUCLEOTIDE SEQUENCE [LARGE SCALE GENOMIC DNA]</scope>
    <source>
        <strain evidence="9 10">RCEF 4871</strain>
    </source>
</reference>
<keyword evidence="6 8" id="KW-0408">Iron</keyword>
<dbReference type="PANTHER" id="PTHR24306">
    <property type="match status" value="1"/>
</dbReference>
<keyword evidence="8" id="KW-0349">Heme</keyword>
<evidence type="ECO:0000313" key="9">
    <source>
        <dbReference type="EMBL" id="OAA50517.1"/>
    </source>
</evidence>
<dbReference type="GO" id="GO:0005789">
    <property type="term" value="C:endoplasmic reticulum membrane"/>
    <property type="evidence" value="ECO:0007669"/>
    <property type="project" value="UniProtKB-SubCell"/>
</dbReference>
<proteinExistence type="inferred from homology"/>
<comment type="caution">
    <text evidence="9">The sequence shown here is derived from an EMBL/GenBank/DDBJ whole genome shotgun (WGS) entry which is preliminary data.</text>
</comment>
<dbReference type="EMBL" id="AZHC01000002">
    <property type="protein sequence ID" value="OAA50517.1"/>
    <property type="molecule type" value="Genomic_DNA"/>
</dbReference>
<dbReference type="PANTHER" id="PTHR24306:SF7">
    <property type="entry name" value="AHBB"/>
    <property type="match status" value="1"/>
</dbReference>
<dbReference type="InterPro" id="IPR001128">
    <property type="entry name" value="Cyt_P450"/>
</dbReference>
<evidence type="ECO:0000256" key="8">
    <source>
        <dbReference type="PIRSR" id="PIRSR602403-1"/>
    </source>
</evidence>
<keyword evidence="4" id="KW-0443">Lipid metabolism</keyword>
<gene>
    <name evidence="9" type="ORF">NOR_00967</name>
</gene>
<dbReference type="InterPro" id="IPR036396">
    <property type="entry name" value="Cyt_P450_sf"/>
</dbReference>
<comment type="cofactor">
    <cofactor evidence="1 8">
        <name>heme</name>
        <dbReference type="ChEBI" id="CHEBI:30413"/>
    </cofactor>
</comment>
<keyword evidence="10" id="KW-1185">Reference proteome</keyword>
<dbReference type="SUPFAM" id="SSF48264">
    <property type="entry name" value="Cytochrome P450"/>
    <property type="match status" value="1"/>
</dbReference>
<dbReference type="OrthoDB" id="3366823at2759"/>
<dbReference type="InterPro" id="IPR002403">
    <property type="entry name" value="Cyt_P450_E_grp-IV"/>
</dbReference>
<dbReference type="OMA" id="FWNLVHI"/>
<feature type="binding site" description="axial binding residue" evidence="8">
    <location>
        <position position="522"/>
    </location>
    <ligand>
        <name>heme</name>
        <dbReference type="ChEBI" id="CHEBI:30413"/>
    </ligand>
    <ligandPart>
        <name>Fe</name>
        <dbReference type="ChEBI" id="CHEBI:18248"/>
    </ligandPart>
</feature>
<comment type="similarity">
    <text evidence="3">Belongs to the cytochrome P450 family.</text>
</comment>
<dbReference type="AlphaFoldDB" id="A0A167JN37"/>
<dbReference type="GO" id="GO:0016705">
    <property type="term" value="F:oxidoreductase activity, acting on paired donors, with incorporation or reduction of molecular oxygen"/>
    <property type="evidence" value="ECO:0007669"/>
    <property type="project" value="InterPro"/>
</dbReference>
<dbReference type="GO" id="GO:0004497">
    <property type="term" value="F:monooxygenase activity"/>
    <property type="evidence" value="ECO:0007669"/>
    <property type="project" value="UniProtKB-KW"/>
</dbReference>
<evidence type="ECO:0000256" key="1">
    <source>
        <dbReference type="ARBA" id="ARBA00001971"/>
    </source>
</evidence>
<dbReference type="GO" id="GO:0005506">
    <property type="term" value="F:iron ion binding"/>
    <property type="evidence" value="ECO:0007669"/>
    <property type="project" value="InterPro"/>
</dbReference>
<protein>
    <submittedName>
        <fullName evidence="9">Cytochrome P450</fullName>
    </submittedName>
</protein>
<evidence type="ECO:0000256" key="3">
    <source>
        <dbReference type="ARBA" id="ARBA00010617"/>
    </source>
</evidence>
<evidence type="ECO:0000256" key="2">
    <source>
        <dbReference type="ARBA" id="ARBA00004389"/>
    </source>
</evidence>
<keyword evidence="7" id="KW-0503">Monooxygenase</keyword>